<dbReference type="EMBL" id="JAAGAB010000002">
    <property type="protein sequence ID" value="NDV01518.1"/>
    <property type="molecule type" value="Genomic_DNA"/>
</dbReference>
<keyword evidence="1" id="KW-0472">Membrane</keyword>
<comment type="caution">
    <text evidence="2">The sequence shown here is derived from an EMBL/GenBank/DDBJ whole genome shotgun (WGS) entry which is preliminary data.</text>
</comment>
<keyword evidence="1" id="KW-1133">Transmembrane helix</keyword>
<keyword evidence="1" id="KW-0812">Transmembrane</keyword>
<reference evidence="2 3" key="1">
    <citation type="submission" date="2020-02" db="EMBL/GenBank/DDBJ databases">
        <title>Pseudoroseicyclus tamarix, sp. nov., isolated from offshore sediment of a Tamarix chinensis forest.</title>
        <authorList>
            <person name="Gai Y."/>
        </authorList>
    </citation>
    <scope>NUCLEOTIDE SEQUENCE [LARGE SCALE GENOMIC DNA]</scope>
    <source>
        <strain evidence="2 3">CLL3-39</strain>
    </source>
</reference>
<feature type="transmembrane region" description="Helical" evidence="1">
    <location>
        <begin position="20"/>
        <end position="39"/>
    </location>
</feature>
<evidence type="ECO:0000313" key="2">
    <source>
        <dbReference type="EMBL" id="NDV01518.1"/>
    </source>
</evidence>
<feature type="transmembrane region" description="Helical" evidence="1">
    <location>
        <begin position="101"/>
        <end position="131"/>
    </location>
</feature>
<proteinExistence type="predicted"/>
<dbReference type="RefSeq" id="WP_163893538.1">
    <property type="nucleotide sequence ID" value="NZ_JAAFYS010000002.1"/>
</dbReference>
<keyword evidence="3" id="KW-1185">Reference proteome</keyword>
<sequence>MNALVTALGVEWSKFRHARFGQLATLGIILVTAVISPLMNMGDASTLSAGDWARYFDLTAGTVATGGLFGFGLVAVWLFAREFADGTIAGLFGLPVRLSTVALAKLVMFVLWASATTLAMTLALVLAGLPFGRGPFGPEATMALGRLVAVSLLTAWLTLPFALVASLSRDYLGPIGAILLAVIVSSVLADGGLGGWVPFAAPGYWAAAGGSADPTATILQVSGSLVLGLICAALTLRAWRRLEI</sequence>
<name>A0A6B2JTC8_9RHOB</name>
<evidence type="ECO:0000313" key="3">
    <source>
        <dbReference type="Proteomes" id="UP000474757"/>
    </source>
</evidence>
<organism evidence="2 3">
    <name type="scientific">Pseudoroseicyclus tamaricis</name>
    <dbReference type="NCBI Taxonomy" id="2705421"/>
    <lineage>
        <taxon>Bacteria</taxon>
        <taxon>Pseudomonadati</taxon>
        <taxon>Pseudomonadota</taxon>
        <taxon>Alphaproteobacteria</taxon>
        <taxon>Rhodobacterales</taxon>
        <taxon>Paracoccaceae</taxon>
        <taxon>Pseudoroseicyclus</taxon>
    </lineage>
</organism>
<protein>
    <submittedName>
        <fullName evidence="2">ABC transporter permease</fullName>
    </submittedName>
</protein>
<feature type="transmembrane region" description="Helical" evidence="1">
    <location>
        <begin position="59"/>
        <end position="80"/>
    </location>
</feature>
<feature type="transmembrane region" description="Helical" evidence="1">
    <location>
        <begin position="177"/>
        <end position="197"/>
    </location>
</feature>
<accession>A0A6B2JTC8</accession>
<feature type="transmembrane region" description="Helical" evidence="1">
    <location>
        <begin position="143"/>
        <end position="165"/>
    </location>
</feature>
<gene>
    <name evidence="2" type="ORF">GZA08_11140</name>
</gene>
<dbReference type="AlphaFoldDB" id="A0A6B2JTC8"/>
<dbReference type="Pfam" id="PF12730">
    <property type="entry name" value="ABC2_membrane_4"/>
    <property type="match status" value="1"/>
</dbReference>
<dbReference type="Proteomes" id="UP000474757">
    <property type="component" value="Unassembled WGS sequence"/>
</dbReference>
<feature type="transmembrane region" description="Helical" evidence="1">
    <location>
        <begin position="217"/>
        <end position="239"/>
    </location>
</feature>
<evidence type="ECO:0000256" key="1">
    <source>
        <dbReference type="SAM" id="Phobius"/>
    </source>
</evidence>